<feature type="region of interest" description="Disordered" evidence="1">
    <location>
        <begin position="208"/>
        <end position="256"/>
    </location>
</feature>
<protein>
    <submittedName>
        <fullName evidence="3">Macrofage activating glycoprotein</fullName>
    </submittedName>
</protein>
<accession>A0A511KBF7</accession>
<evidence type="ECO:0000256" key="1">
    <source>
        <dbReference type="SAM" id="MobiDB-lite"/>
    </source>
</evidence>
<feature type="chain" id="PRO_5021887701" evidence="2">
    <location>
        <begin position="18"/>
        <end position="256"/>
    </location>
</feature>
<reference evidence="3 4" key="1">
    <citation type="submission" date="2019-07" db="EMBL/GenBank/DDBJ databases">
        <title>Rhodotorula toruloides NBRC10032 genome sequencing.</title>
        <authorList>
            <person name="Shida Y."/>
            <person name="Takaku H."/>
            <person name="Ogasawara W."/>
            <person name="Mori K."/>
        </authorList>
    </citation>
    <scope>NUCLEOTIDE SEQUENCE [LARGE SCALE GENOMIC DNA]</scope>
    <source>
        <strain evidence="3 4">NBRC10032</strain>
    </source>
</reference>
<feature type="compositionally biased region" description="Basic residues" evidence="1">
    <location>
        <begin position="210"/>
        <end position="220"/>
    </location>
</feature>
<organism evidence="3 4">
    <name type="scientific">Rhodotorula toruloides</name>
    <name type="common">Yeast</name>
    <name type="synonym">Rhodosporidium toruloides</name>
    <dbReference type="NCBI Taxonomy" id="5286"/>
    <lineage>
        <taxon>Eukaryota</taxon>
        <taxon>Fungi</taxon>
        <taxon>Dikarya</taxon>
        <taxon>Basidiomycota</taxon>
        <taxon>Pucciniomycotina</taxon>
        <taxon>Microbotryomycetes</taxon>
        <taxon>Sporidiobolales</taxon>
        <taxon>Sporidiobolaceae</taxon>
        <taxon>Rhodotorula</taxon>
    </lineage>
</organism>
<sequence>MKYSLLLAAATAVSSTAFDGATVDPHNLPHTSEKGQYGPTIGDSERYEVAWCTKAGHGARLIPAGALKSVHYQKTSKYIQITGTGDFTKMNIPRGDEGGELDPHGADGSGNPIGAVVLSSQFGGLKQIQEWLSFLSDTEFCIRACNPSDSDAWKCCAAETVAMPPGEYKLKNGQTSTWHQGVDPTPAGQKPAKSSNCVKQATIAAAAYPRKVKTTSKPKPKPTTTKKATTTHKKTTTYKEKIATTHKKKPAPTKKH</sequence>
<gene>
    <name evidence="3" type="ORF">Rt10032_c03g1689</name>
</gene>
<evidence type="ECO:0000313" key="4">
    <source>
        <dbReference type="Proteomes" id="UP000321518"/>
    </source>
</evidence>
<dbReference type="AlphaFoldDB" id="A0A511KBF7"/>
<feature type="compositionally biased region" description="Basic residues" evidence="1">
    <location>
        <begin position="244"/>
        <end position="256"/>
    </location>
</feature>
<proteinExistence type="predicted"/>
<comment type="caution">
    <text evidence="3">The sequence shown here is derived from an EMBL/GenBank/DDBJ whole genome shotgun (WGS) entry which is preliminary data.</text>
</comment>
<keyword evidence="2" id="KW-0732">Signal</keyword>
<feature type="signal peptide" evidence="2">
    <location>
        <begin position="1"/>
        <end position="17"/>
    </location>
</feature>
<evidence type="ECO:0000313" key="3">
    <source>
        <dbReference type="EMBL" id="GEM07672.1"/>
    </source>
</evidence>
<dbReference type="EMBL" id="BJWK01000003">
    <property type="protein sequence ID" value="GEM07672.1"/>
    <property type="molecule type" value="Genomic_DNA"/>
</dbReference>
<dbReference type="OrthoDB" id="2564904at2759"/>
<evidence type="ECO:0000256" key="2">
    <source>
        <dbReference type="SAM" id="SignalP"/>
    </source>
</evidence>
<name>A0A511KBF7_RHOTO</name>
<dbReference type="Proteomes" id="UP000321518">
    <property type="component" value="Unassembled WGS sequence"/>
</dbReference>